<gene>
    <name evidence="4" type="ORF">L202_06496</name>
</gene>
<evidence type="ECO:0000256" key="1">
    <source>
        <dbReference type="ARBA" id="ARBA00022679"/>
    </source>
</evidence>
<dbReference type="InterPro" id="IPR000182">
    <property type="entry name" value="GNAT_dom"/>
</dbReference>
<reference evidence="4 5" key="1">
    <citation type="submission" date="2016-06" db="EMBL/GenBank/DDBJ databases">
        <title>Evolution of pathogenesis and genome organization in the Tremellales.</title>
        <authorList>
            <person name="Cuomo C."/>
            <person name="Litvintseva A."/>
            <person name="Heitman J."/>
            <person name="Chen Y."/>
            <person name="Sun S."/>
            <person name="Springer D."/>
            <person name="Dromer F."/>
            <person name="Young S."/>
            <person name="Zeng Q."/>
            <person name="Chapman S."/>
            <person name="Gujja S."/>
            <person name="Saif S."/>
            <person name="Birren B."/>
        </authorList>
    </citation>
    <scope>NUCLEOTIDE SEQUENCE [LARGE SCALE GENOMIC DNA]</scope>
    <source>
        <strain evidence="4 5">CBS 6039</strain>
    </source>
</reference>
<keyword evidence="5" id="KW-1185">Reference proteome</keyword>
<dbReference type="PROSITE" id="PS51186">
    <property type="entry name" value="GNAT"/>
    <property type="match status" value="1"/>
</dbReference>
<dbReference type="PANTHER" id="PTHR43877">
    <property type="entry name" value="AMINOALKYLPHOSPHONATE N-ACETYLTRANSFERASE-RELATED-RELATED"/>
    <property type="match status" value="1"/>
</dbReference>
<dbReference type="Gene3D" id="3.40.630.30">
    <property type="match status" value="1"/>
</dbReference>
<dbReference type="AlphaFoldDB" id="A0A1E3HG61"/>
<organism evidence="4 5">
    <name type="scientific">Cryptococcus amylolentus CBS 6039</name>
    <dbReference type="NCBI Taxonomy" id="1295533"/>
    <lineage>
        <taxon>Eukaryota</taxon>
        <taxon>Fungi</taxon>
        <taxon>Dikarya</taxon>
        <taxon>Basidiomycota</taxon>
        <taxon>Agaricomycotina</taxon>
        <taxon>Tremellomycetes</taxon>
        <taxon>Tremellales</taxon>
        <taxon>Cryptococcaceae</taxon>
        <taxon>Cryptococcus</taxon>
    </lineage>
</organism>
<comment type="caution">
    <text evidence="4">The sequence shown here is derived from an EMBL/GenBank/DDBJ whole genome shotgun (WGS) entry which is preliminary data.</text>
</comment>
<evidence type="ECO:0000256" key="2">
    <source>
        <dbReference type="ARBA" id="ARBA00023315"/>
    </source>
</evidence>
<proteinExistence type="predicted"/>
<protein>
    <recommendedName>
        <fullName evidence="3">N-acetyltransferase domain-containing protein</fullName>
    </recommendedName>
</protein>
<dbReference type="SUPFAM" id="SSF55729">
    <property type="entry name" value="Acyl-CoA N-acyltransferases (Nat)"/>
    <property type="match status" value="1"/>
</dbReference>
<dbReference type="GO" id="GO:0016747">
    <property type="term" value="F:acyltransferase activity, transferring groups other than amino-acyl groups"/>
    <property type="evidence" value="ECO:0007669"/>
    <property type="project" value="InterPro"/>
</dbReference>
<dbReference type="STRING" id="1295533.A0A1E3HG61"/>
<feature type="domain" description="N-acetyltransferase" evidence="3">
    <location>
        <begin position="17"/>
        <end position="190"/>
    </location>
</feature>
<evidence type="ECO:0000259" key="3">
    <source>
        <dbReference type="PROSITE" id="PS51186"/>
    </source>
</evidence>
<dbReference type="GeneID" id="30157805"/>
<dbReference type="EMBL" id="AWGJ01000010">
    <property type="protein sequence ID" value="ODN75317.1"/>
    <property type="molecule type" value="Genomic_DNA"/>
</dbReference>
<accession>A0A1E3HG61</accession>
<sequence length="190" mass="21065">MPPSLPSSPTSPSGLPYTIRAALPRDAASVSKLIGETWAKFFAYSVTEQDLKDYLASRLSESKIKEEIENEKNTFLVAVFTPGGQEEEIKAVVHLVQDSSEPCLTLSRPIELQRLYVHPSEHGSGLSHSLIAAAEQASRALGAESIWLGVWEDNARGKRFYEKAGFSEVGEHFFWVGDSKRRDLIMEKAL</sequence>
<dbReference type="RefSeq" id="XP_018990967.1">
    <property type="nucleotide sequence ID" value="XM_019140992.1"/>
</dbReference>
<dbReference type="Pfam" id="PF00583">
    <property type="entry name" value="Acetyltransf_1"/>
    <property type="match status" value="1"/>
</dbReference>
<dbReference type="InterPro" id="IPR016181">
    <property type="entry name" value="Acyl_CoA_acyltransferase"/>
</dbReference>
<dbReference type="Proteomes" id="UP000094065">
    <property type="component" value="Unassembled WGS sequence"/>
</dbReference>
<keyword evidence="1" id="KW-0808">Transferase</keyword>
<evidence type="ECO:0000313" key="4">
    <source>
        <dbReference type="EMBL" id="ODN75317.1"/>
    </source>
</evidence>
<evidence type="ECO:0000313" key="5">
    <source>
        <dbReference type="Proteomes" id="UP000094065"/>
    </source>
</evidence>
<dbReference type="OrthoDB" id="9975416at2759"/>
<name>A0A1E3HG61_9TREE</name>
<dbReference type="CDD" id="cd04301">
    <property type="entry name" value="NAT_SF"/>
    <property type="match status" value="1"/>
</dbReference>
<keyword evidence="2" id="KW-0012">Acyltransferase</keyword>
<dbReference type="InterPro" id="IPR050832">
    <property type="entry name" value="Bact_Acetyltransf"/>
</dbReference>